<dbReference type="Gene3D" id="2.10.25.10">
    <property type="entry name" value="Laminin"/>
    <property type="match status" value="1"/>
</dbReference>
<dbReference type="InterPro" id="IPR002035">
    <property type="entry name" value="VWF_A"/>
</dbReference>
<sequence length="620" mass="66876">MGWAFPGLGVAALGRGRLQPLEEPPSTHLRFPEFQLQLWLLLQAKEPLWSEGPLEPRPGGSLPFWAHTHLHSAWATPPQGGYGPGSRPRVSGGRPAGRLGSEVDKTGPPPAPTTVPAAAHAARTMRLISGTSLVLCGLLLLLQVPCTLGLAPQSRGHLCRTRPTDLVFVVDSSRSVRPVEFEKVKVFLSQVIESLDVGPNATRVGVVNYASAVKQEFPLRAHGSKAALLQAVRRIQPLSTGTMTGLAIQFAITKAFGDAEGGRARSPDISKVAVVVTDGRPQDSVRDVSARARASGIELFAIGVGRVDKATLRQIASEPQEEHVDYVESYGVIQKLSKKFQEALCVVSDLCATGDHDCEQVCLSSPGSYTCACREGFTLNSDGKTCNVCSGGGGSSATDLVFLIDGSKSVRPENFELVKKFINQIVDTLDVSDKLAQVGLVQYSSSVRQEFPLGRFHTKKDIKAAVRNMSYMEKGTMTGAALKYLIDNSFTVSSGARPGAQKVGIVFTDGRSQDYINDAAKKAKDLGFKMFAVGVGNAVEDELREIASEPVAEHYFYTADFKTINQIGKRLQKKICVEEDLCACESIVKFQTKVEGLLQALTRKLEAVSKRLAVLENRVV</sequence>
<accession>A0A8C0MEL9</accession>
<dbReference type="Gene3D" id="1.20.5.30">
    <property type="match status" value="1"/>
</dbReference>
<dbReference type="GO" id="GO:0031012">
    <property type="term" value="C:extracellular matrix"/>
    <property type="evidence" value="ECO:0007669"/>
    <property type="project" value="UniProtKB-ARBA"/>
</dbReference>
<evidence type="ECO:0000256" key="11">
    <source>
        <dbReference type="ARBA" id="ARBA00093641"/>
    </source>
</evidence>
<dbReference type="FunFam" id="1.20.5.30:FF:000003">
    <property type="entry name" value="cartilage matrix protein-like"/>
    <property type="match status" value="1"/>
</dbReference>
<evidence type="ECO:0000256" key="9">
    <source>
        <dbReference type="ARBA" id="ARBA00093320"/>
    </source>
</evidence>
<dbReference type="SUPFAM" id="SSF53300">
    <property type="entry name" value="vWA-like"/>
    <property type="match status" value="2"/>
</dbReference>
<keyword evidence="2" id="KW-0964">Secreted</keyword>
<dbReference type="PANTHER" id="PTHR24020:SF16">
    <property type="entry name" value="CARTILAGE MATRIX PROTEIN"/>
    <property type="match status" value="1"/>
</dbReference>
<keyword evidence="7" id="KW-1015">Disulfide bond</keyword>
<evidence type="ECO:0000256" key="5">
    <source>
        <dbReference type="ARBA" id="ARBA00022729"/>
    </source>
</evidence>
<dbReference type="PROSITE" id="PS50234">
    <property type="entry name" value="VWFA"/>
    <property type="match status" value="2"/>
</dbReference>
<dbReference type="Gene3D" id="3.40.50.410">
    <property type="entry name" value="von Willebrand factor, type A domain"/>
    <property type="match status" value="2"/>
</dbReference>
<comment type="subunit">
    <text evidence="10">Homotrimer. Part of a complex composed of MATN1 (via VWFA1 domain), type 2 collagens and type 6 collagens. Forms a complex (via covalent bonds) with ACAN; the interaction increases in abundance with increasing age of the organism via an increase in occupancy of MATN1 binding sites. Interacts with COMP.</text>
</comment>
<dbReference type="SMART" id="SM00179">
    <property type="entry name" value="EGF_CA"/>
    <property type="match status" value="1"/>
</dbReference>
<evidence type="ECO:0000256" key="1">
    <source>
        <dbReference type="ARBA" id="ARBA00004498"/>
    </source>
</evidence>
<dbReference type="InterPro" id="IPR019466">
    <property type="entry name" value="Matrilin_CC_trimer"/>
</dbReference>
<dbReference type="FunFam" id="3.40.50.410:FF:000004">
    <property type="entry name" value="collagen alpha-6(VI) chain"/>
    <property type="match status" value="1"/>
</dbReference>
<dbReference type="Pfam" id="PF14670">
    <property type="entry name" value="FXa_inhibition"/>
    <property type="match status" value="1"/>
</dbReference>
<keyword evidence="4" id="KW-0245">EGF-like domain</keyword>
<keyword evidence="6" id="KW-0677">Repeat</keyword>
<dbReference type="FunFam" id="3.40.50.410:FF:000018">
    <property type="entry name" value="Matrilin 1"/>
    <property type="match status" value="1"/>
</dbReference>
<evidence type="ECO:0000256" key="10">
    <source>
        <dbReference type="ARBA" id="ARBA00093574"/>
    </source>
</evidence>
<dbReference type="SMART" id="SM00327">
    <property type="entry name" value="VWA"/>
    <property type="match status" value="2"/>
</dbReference>
<comment type="subcellular location">
    <subcellularLocation>
        <location evidence="1">Secreted</location>
        <location evidence="1">Extracellular space</location>
        <location evidence="1">Extracellular matrix</location>
    </subcellularLocation>
</comment>
<dbReference type="SMART" id="SM00181">
    <property type="entry name" value="EGF"/>
    <property type="match status" value="1"/>
</dbReference>
<dbReference type="Ensembl" id="ENSCAFT00030009402.1">
    <property type="protein sequence ID" value="ENSCAFP00030008232.1"/>
    <property type="gene ID" value="ENSCAFG00030005129.1"/>
</dbReference>
<evidence type="ECO:0000256" key="12">
    <source>
        <dbReference type="ARBA" id="ARBA00093674"/>
    </source>
</evidence>
<reference evidence="15" key="2">
    <citation type="submission" date="2025-08" db="UniProtKB">
        <authorList>
            <consortium name="Ensembl"/>
        </authorList>
    </citation>
    <scope>IDENTIFICATION</scope>
</reference>
<organism evidence="15 16">
    <name type="scientific">Canis lupus familiaris</name>
    <name type="common">Dog</name>
    <name type="synonym">Canis familiaris</name>
    <dbReference type="NCBI Taxonomy" id="9615"/>
    <lineage>
        <taxon>Eukaryota</taxon>
        <taxon>Metazoa</taxon>
        <taxon>Chordata</taxon>
        <taxon>Craniata</taxon>
        <taxon>Vertebrata</taxon>
        <taxon>Euteleostomi</taxon>
        <taxon>Mammalia</taxon>
        <taxon>Eutheria</taxon>
        <taxon>Laurasiatheria</taxon>
        <taxon>Carnivora</taxon>
        <taxon>Caniformia</taxon>
        <taxon>Canidae</taxon>
        <taxon>Canis</taxon>
    </lineage>
</organism>
<feature type="compositionally biased region" description="Low complexity" evidence="13">
    <location>
        <begin position="85"/>
        <end position="98"/>
    </location>
</feature>
<dbReference type="InterPro" id="IPR001881">
    <property type="entry name" value="EGF-like_Ca-bd_dom"/>
</dbReference>
<dbReference type="GO" id="GO:0005509">
    <property type="term" value="F:calcium ion binding"/>
    <property type="evidence" value="ECO:0007669"/>
    <property type="project" value="InterPro"/>
</dbReference>
<evidence type="ECO:0000256" key="2">
    <source>
        <dbReference type="ARBA" id="ARBA00022525"/>
    </source>
</evidence>
<reference evidence="15" key="1">
    <citation type="submission" date="2019-03" db="EMBL/GenBank/DDBJ databases">
        <authorList>
            <person name="Warren W.C."/>
            <person name="Johnson G.S."/>
        </authorList>
    </citation>
    <scope>NUCLEOTIDE SEQUENCE [LARGE SCALE GENOMIC DNA]</scope>
    <source>
        <strain evidence="15">Basenji</strain>
    </source>
</reference>
<dbReference type="Proteomes" id="UP000694429">
    <property type="component" value="Chromosome 2"/>
</dbReference>
<evidence type="ECO:0000256" key="7">
    <source>
        <dbReference type="ARBA" id="ARBA00023157"/>
    </source>
</evidence>
<dbReference type="InterPro" id="IPR050525">
    <property type="entry name" value="ECM_Assembly_Org"/>
</dbReference>
<feature type="domain" description="VWFA" evidence="14">
    <location>
        <begin position="399"/>
        <end position="571"/>
    </location>
</feature>
<dbReference type="InterPro" id="IPR000742">
    <property type="entry name" value="EGF"/>
</dbReference>
<comment type="function">
    <text evidence="9">A major component of the extracellular matrix of non-articular cartilage. Binds to type 2 collagens and forms long concatenated protein networks as part of the extracellular matrix. Required for the network-like organization and bundling of collagen fibrils surrounding chondrocytes in the zones of maturation and hypertrophy. Required for mechanotransduction and adaption to mechanical loading in cartilage chondrocytes, resulting in an increase in expression of the extracellular matrix components ACAN and COL2A1. Acts as a moderator of angiogenesis in response to injury.</text>
</comment>
<evidence type="ECO:0000256" key="6">
    <source>
        <dbReference type="ARBA" id="ARBA00022737"/>
    </source>
</evidence>
<dbReference type="InterPro" id="IPR036337">
    <property type="entry name" value="Matrilin_CC_sf"/>
</dbReference>
<dbReference type="FunFam" id="2.10.25.10:FF:000600">
    <property type="entry name" value="cartilage matrix protein-like"/>
    <property type="match status" value="1"/>
</dbReference>
<protein>
    <recommendedName>
        <fullName evidence="11">Matrilin-1</fullName>
    </recommendedName>
    <alternativeName>
        <fullName evidence="12">Cartilage matrix protein</fullName>
    </alternativeName>
</protein>
<evidence type="ECO:0000256" key="13">
    <source>
        <dbReference type="SAM" id="MobiDB-lite"/>
    </source>
</evidence>
<evidence type="ECO:0000313" key="16">
    <source>
        <dbReference type="Proteomes" id="UP000694429"/>
    </source>
</evidence>
<dbReference type="InterPro" id="IPR036465">
    <property type="entry name" value="vWFA_dom_sf"/>
</dbReference>
<keyword evidence="8" id="KW-0325">Glycoprotein</keyword>
<dbReference type="SMART" id="SM01279">
    <property type="entry name" value="Matrilin_ccoil"/>
    <property type="match status" value="1"/>
</dbReference>
<dbReference type="SUPFAM" id="SSF58002">
    <property type="entry name" value="Chicken cartilage matrix protein"/>
    <property type="match status" value="1"/>
</dbReference>
<dbReference type="CDD" id="cd01475">
    <property type="entry name" value="vWA_Matrilin"/>
    <property type="match status" value="2"/>
</dbReference>
<evidence type="ECO:0000256" key="3">
    <source>
        <dbReference type="ARBA" id="ARBA00022530"/>
    </source>
</evidence>
<dbReference type="Pfam" id="PF10393">
    <property type="entry name" value="Matrilin_ccoil"/>
    <property type="match status" value="1"/>
</dbReference>
<feature type="domain" description="VWFA" evidence="14">
    <location>
        <begin position="165"/>
        <end position="340"/>
    </location>
</feature>
<dbReference type="PANTHER" id="PTHR24020">
    <property type="entry name" value="COLLAGEN ALPHA"/>
    <property type="match status" value="1"/>
</dbReference>
<evidence type="ECO:0000259" key="14">
    <source>
        <dbReference type="PROSITE" id="PS50234"/>
    </source>
</evidence>
<dbReference type="Pfam" id="PF00092">
    <property type="entry name" value="VWA"/>
    <property type="match status" value="2"/>
</dbReference>
<feature type="region of interest" description="Disordered" evidence="13">
    <location>
        <begin position="76"/>
        <end position="115"/>
    </location>
</feature>
<dbReference type="PRINTS" id="PR00453">
    <property type="entry name" value="VWFADOMAIN"/>
</dbReference>
<evidence type="ECO:0000256" key="4">
    <source>
        <dbReference type="ARBA" id="ARBA00022536"/>
    </source>
</evidence>
<evidence type="ECO:0000256" key="8">
    <source>
        <dbReference type="ARBA" id="ARBA00023180"/>
    </source>
</evidence>
<dbReference type="PROSITE" id="PS01186">
    <property type="entry name" value="EGF_2"/>
    <property type="match status" value="1"/>
</dbReference>
<dbReference type="AlphaFoldDB" id="A0A8C0MEL9"/>
<keyword evidence="5" id="KW-0732">Signal</keyword>
<evidence type="ECO:0000313" key="15">
    <source>
        <dbReference type="Ensembl" id="ENSCAFP00030008232.1"/>
    </source>
</evidence>
<keyword evidence="3" id="KW-0272">Extracellular matrix</keyword>
<name>A0A8C0MEL9_CANLF</name>
<proteinExistence type="predicted"/>